<protein>
    <submittedName>
        <fullName evidence="3">Acyloxyacyl hydrolase</fullName>
    </submittedName>
</protein>
<dbReference type="Proteomes" id="UP000308891">
    <property type="component" value="Unassembled WGS sequence"/>
</dbReference>
<evidence type="ECO:0000313" key="3">
    <source>
        <dbReference type="EMBL" id="TIC83793.1"/>
    </source>
</evidence>
<dbReference type="AlphaFoldDB" id="A0A4V4N8G2"/>
<keyword evidence="3" id="KW-0378">Hydrolase</keyword>
<dbReference type="InterPro" id="IPR018550">
    <property type="entry name" value="Lipid-A_deacylase-rel"/>
</dbReference>
<dbReference type="RefSeq" id="WP_136552437.1">
    <property type="nucleotide sequence ID" value="NZ_STGJ01000006.1"/>
</dbReference>
<proteinExistence type="predicted"/>
<dbReference type="GO" id="GO:0009279">
    <property type="term" value="C:cell outer membrane"/>
    <property type="evidence" value="ECO:0007669"/>
    <property type="project" value="UniProtKB-SubCell"/>
</dbReference>
<feature type="chain" id="PRO_5020344404" evidence="2">
    <location>
        <begin position="20"/>
        <end position="172"/>
    </location>
</feature>
<dbReference type="GO" id="GO:0016787">
    <property type="term" value="F:hydrolase activity"/>
    <property type="evidence" value="ECO:0007669"/>
    <property type="project" value="UniProtKB-KW"/>
</dbReference>
<dbReference type="OrthoDB" id="5297282at2"/>
<organism evidence="3 4">
    <name type="scientific">Crenobacter intestini</name>
    <dbReference type="NCBI Taxonomy" id="2563443"/>
    <lineage>
        <taxon>Bacteria</taxon>
        <taxon>Pseudomonadati</taxon>
        <taxon>Pseudomonadota</taxon>
        <taxon>Betaproteobacteria</taxon>
        <taxon>Neisseriales</taxon>
        <taxon>Neisseriaceae</taxon>
        <taxon>Crenobacter</taxon>
    </lineage>
</organism>
<sequence length="172" mass="18537">MKAHIVAWCATLLCGAAGAASFVEVAPGAGAFSDSHGAGSVRVALSTELPWRHVFAGGSELVLLAEGSVGRVWQDSDQAWLATLSPLLQWRFPGETATPFVEAGIGGALFSRDRLGPVGLGQHFQFMDRLGAGVDFDDWRLVLRYLHYSQADMSKPNDGLDLIELGFARRFF</sequence>
<evidence type="ECO:0000256" key="1">
    <source>
        <dbReference type="ARBA" id="ARBA00004442"/>
    </source>
</evidence>
<comment type="caution">
    <text evidence="3">The sequence shown here is derived from an EMBL/GenBank/DDBJ whole genome shotgun (WGS) entry which is preliminary data.</text>
</comment>
<evidence type="ECO:0000313" key="4">
    <source>
        <dbReference type="Proteomes" id="UP000308891"/>
    </source>
</evidence>
<accession>A0A4V4N8G2</accession>
<keyword evidence="2" id="KW-0732">Signal</keyword>
<name>A0A4V4N8G2_9NEIS</name>
<gene>
    <name evidence="3" type="ORF">E5K04_07170</name>
</gene>
<dbReference type="Gene3D" id="2.40.160.20">
    <property type="match status" value="1"/>
</dbReference>
<comment type="subcellular location">
    <subcellularLocation>
        <location evidence="1">Cell outer membrane</location>
    </subcellularLocation>
</comment>
<dbReference type="EMBL" id="STGJ01000006">
    <property type="protein sequence ID" value="TIC83793.1"/>
    <property type="molecule type" value="Genomic_DNA"/>
</dbReference>
<dbReference type="SUPFAM" id="SSF56925">
    <property type="entry name" value="OMPA-like"/>
    <property type="match status" value="1"/>
</dbReference>
<reference evidence="3 4" key="1">
    <citation type="submission" date="2019-04" db="EMBL/GenBank/DDBJ databases">
        <title>Crenobacter sp. nov.</title>
        <authorList>
            <person name="Shi S."/>
        </authorList>
    </citation>
    <scope>NUCLEOTIDE SEQUENCE [LARGE SCALE GENOMIC DNA]</scope>
    <source>
        <strain evidence="3 4">GY 70310</strain>
    </source>
</reference>
<keyword evidence="4" id="KW-1185">Reference proteome</keyword>
<feature type="signal peptide" evidence="2">
    <location>
        <begin position="1"/>
        <end position="19"/>
    </location>
</feature>
<evidence type="ECO:0000256" key="2">
    <source>
        <dbReference type="SAM" id="SignalP"/>
    </source>
</evidence>
<dbReference type="Pfam" id="PF09411">
    <property type="entry name" value="PagL"/>
    <property type="match status" value="1"/>
</dbReference>
<dbReference type="InterPro" id="IPR011250">
    <property type="entry name" value="OMP/PagP_B-barrel"/>
</dbReference>